<accession>A0A7U9JE78</accession>
<comment type="caution">
    <text evidence="1">The sequence shown here is derived from an EMBL/GenBank/DDBJ whole genome shotgun (WGS) entry which is preliminary data.</text>
</comment>
<dbReference type="AlphaFoldDB" id="A0A7U9JE78"/>
<evidence type="ECO:0008006" key="3">
    <source>
        <dbReference type="Google" id="ProtNLM"/>
    </source>
</evidence>
<name>A0A7U9JE78_GEOTM</name>
<sequence>MSDHFVEEELGALLLQAIEDVTSDGIKTPDLGGTATTKEVVEEICRRLREQA</sequence>
<evidence type="ECO:0000313" key="1">
    <source>
        <dbReference type="EMBL" id="ESU73914.1"/>
    </source>
</evidence>
<reference evidence="1 2" key="1">
    <citation type="journal article" date="2014" name="Genome Announc.">
        <title>Draft Genome Sequence of Geobacillus thermopakistaniensis Strain MAS1.</title>
        <authorList>
            <person name="Siddiqui M.A."/>
            <person name="Rashid N."/>
            <person name="Ayyampalayam S."/>
            <person name="Whitman W.B."/>
        </authorList>
    </citation>
    <scope>NUCLEOTIDE SEQUENCE [LARGE SCALE GENOMIC DNA]</scope>
    <source>
        <strain evidence="1 2">MAS1</strain>
    </source>
</reference>
<protein>
    <recommendedName>
        <fullName evidence="3">Isopropylmalate dehydrogenase-like domain-containing protein</fullName>
    </recommendedName>
</protein>
<organism evidence="1 2">
    <name type="scientific">Geobacillus thermopakistaniensis (strain MAS1)</name>
    <dbReference type="NCBI Taxonomy" id="1408282"/>
    <lineage>
        <taxon>Bacteria</taxon>
        <taxon>Bacillati</taxon>
        <taxon>Bacillota</taxon>
        <taxon>Bacilli</taxon>
        <taxon>Bacillales</taxon>
        <taxon>Anoxybacillaceae</taxon>
        <taxon>Geobacillus</taxon>
    </lineage>
</organism>
<dbReference type="Proteomes" id="UP000018339">
    <property type="component" value="Unassembled WGS sequence"/>
</dbReference>
<keyword evidence="2" id="KW-1185">Reference proteome</keyword>
<dbReference type="Gene3D" id="3.40.718.10">
    <property type="entry name" value="Isopropylmalate Dehydrogenase"/>
    <property type="match status" value="1"/>
</dbReference>
<evidence type="ECO:0000313" key="2">
    <source>
        <dbReference type="Proteomes" id="UP000018339"/>
    </source>
</evidence>
<gene>
    <name evidence="1" type="ORF">T260_00660</name>
</gene>
<dbReference type="SUPFAM" id="SSF53659">
    <property type="entry name" value="Isocitrate/Isopropylmalate dehydrogenase-like"/>
    <property type="match status" value="1"/>
</dbReference>
<proteinExistence type="predicted"/>
<dbReference type="EMBL" id="AYSF01000001">
    <property type="protein sequence ID" value="ESU73914.1"/>
    <property type="molecule type" value="Genomic_DNA"/>
</dbReference>